<dbReference type="Gene3D" id="2.60.40.1170">
    <property type="entry name" value="Mu homology domain, subdomain B"/>
    <property type="match status" value="1"/>
</dbReference>
<organism evidence="1 2">
    <name type="scientific">Artemisia annua</name>
    <name type="common">Sweet wormwood</name>
    <dbReference type="NCBI Taxonomy" id="35608"/>
    <lineage>
        <taxon>Eukaryota</taxon>
        <taxon>Viridiplantae</taxon>
        <taxon>Streptophyta</taxon>
        <taxon>Embryophyta</taxon>
        <taxon>Tracheophyta</taxon>
        <taxon>Spermatophyta</taxon>
        <taxon>Magnoliopsida</taxon>
        <taxon>eudicotyledons</taxon>
        <taxon>Gunneridae</taxon>
        <taxon>Pentapetalae</taxon>
        <taxon>asterids</taxon>
        <taxon>campanulids</taxon>
        <taxon>Asterales</taxon>
        <taxon>Asteraceae</taxon>
        <taxon>Asteroideae</taxon>
        <taxon>Anthemideae</taxon>
        <taxon>Artemisiinae</taxon>
        <taxon>Artemisia</taxon>
    </lineage>
</organism>
<evidence type="ECO:0000313" key="2">
    <source>
        <dbReference type="Proteomes" id="UP000245207"/>
    </source>
</evidence>
<evidence type="ECO:0000313" key="1">
    <source>
        <dbReference type="EMBL" id="PWA44862.1"/>
    </source>
</evidence>
<dbReference type="InterPro" id="IPR036168">
    <property type="entry name" value="AP2_Mu_C_sf"/>
</dbReference>
<keyword evidence="2" id="KW-1185">Reference proteome</keyword>
<dbReference type="STRING" id="35608.A0A2U1L7B0"/>
<sequence length="76" mass="8830">MKTCLSGMPECKLGLNDRFMMDAQHRAPKGKPINLEDIRFHQKCDYVIQDRKNMLFAYELIRAVNLSDLSYKPNAP</sequence>
<protein>
    <submittedName>
        <fullName evidence="1">AP-1 complex subunit mu-1</fullName>
    </submittedName>
</protein>
<comment type="caution">
    <text evidence="1">The sequence shown here is derived from an EMBL/GenBank/DDBJ whole genome shotgun (WGS) entry which is preliminary data.</text>
</comment>
<dbReference type="OrthoDB" id="10259133at2759"/>
<gene>
    <name evidence="1" type="ORF">CTI12_AA522820</name>
</gene>
<accession>A0A2U1L7B0</accession>
<dbReference type="EMBL" id="PKPP01011060">
    <property type="protein sequence ID" value="PWA44862.1"/>
    <property type="molecule type" value="Genomic_DNA"/>
</dbReference>
<dbReference type="AlphaFoldDB" id="A0A2U1L7B0"/>
<proteinExistence type="predicted"/>
<dbReference type="SUPFAM" id="SSF49447">
    <property type="entry name" value="Second domain of Mu2 adaptin subunit (ap50) of ap2 adaptor"/>
    <property type="match status" value="1"/>
</dbReference>
<reference evidence="1 2" key="1">
    <citation type="journal article" date="2018" name="Mol. Plant">
        <title>The genome of Artemisia annua provides insight into the evolution of Asteraceae family and artemisinin biosynthesis.</title>
        <authorList>
            <person name="Shen Q."/>
            <person name="Zhang L."/>
            <person name="Liao Z."/>
            <person name="Wang S."/>
            <person name="Yan T."/>
            <person name="Shi P."/>
            <person name="Liu M."/>
            <person name="Fu X."/>
            <person name="Pan Q."/>
            <person name="Wang Y."/>
            <person name="Lv Z."/>
            <person name="Lu X."/>
            <person name="Zhang F."/>
            <person name="Jiang W."/>
            <person name="Ma Y."/>
            <person name="Chen M."/>
            <person name="Hao X."/>
            <person name="Li L."/>
            <person name="Tang Y."/>
            <person name="Lv G."/>
            <person name="Zhou Y."/>
            <person name="Sun X."/>
            <person name="Brodelius P.E."/>
            <person name="Rose J.K.C."/>
            <person name="Tang K."/>
        </authorList>
    </citation>
    <scope>NUCLEOTIDE SEQUENCE [LARGE SCALE GENOMIC DNA]</scope>
    <source>
        <strain evidence="2">cv. Huhao1</strain>
        <tissue evidence="1">Leaf</tissue>
    </source>
</reference>
<dbReference type="Proteomes" id="UP000245207">
    <property type="component" value="Unassembled WGS sequence"/>
</dbReference>
<name>A0A2U1L7B0_ARTAN</name>